<dbReference type="SUPFAM" id="SSF56112">
    <property type="entry name" value="Protein kinase-like (PK-like)"/>
    <property type="match status" value="1"/>
</dbReference>
<dbReference type="InterPro" id="IPR011009">
    <property type="entry name" value="Kinase-like_dom_sf"/>
</dbReference>
<dbReference type="EMBL" id="JBHULX010000030">
    <property type="protein sequence ID" value="MFD2592243.1"/>
    <property type="molecule type" value="Genomic_DNA"/>
</dbReference>
<dbReference type="Proteomes" id="UP001597459">
    <property type="component" value="Unassembled WGS sequence"/>
</dbReference>
<proteinExistence type="predicted"/>
<gene>
    <name evidence="1" type="ORF">ACFSTE_15505</name>
</gene>
<reference evidence="2" key="1">
    <citation type="journal article" date="2019" name="Int. J. Syst. Evol. Microbiol.">
        <title>The Global Catalogue of Microorganisms (GCM) 10K type strain sequencing project: providing services to taxonomists for standard genome sequencing and annotation.</title>
        <authorList>
            <consortium name="The Broad Institute Genomics Platform"/>
            <consortium name="The Broad Institute Genome Sequencing Center for Infectious Disease"/>
            <person name="Wu L."/>
            <person name="Ma J."/>
        </authorList>
    </citation>
    <scope>NUCLEOTIDE SEQUENCE [LARGE SCALE GENOMIC DNA]</scope>
    <source>
        <strain evidence="2">KCTC 42423</strain>
    </source>
</reference>
<accession>A0ABW5NAA3</accession>
<organism evidence="1 2">
    <name type="scientific">Aquimarina hainanensis</name>
    <dbReference type="NCBI Taxonomy" id="1578017"/>
    <lineage>
        <taxon>Bacteria</taxon>
        <taxon>Pseudomonadati</taxon>
        <taxon>Bacteroidota</taxon>
        <taxon>Flavobacteriia</taxon>
        <taxon>Flavobacteriales</taxon>
        <taxon>Flavobacteriaceae</taxon>
        <taxon>Aquimarina</taxon>
    </lineage>
</organism>
<comment type="caution">
    <text evidence="1">The sequence shown here is derived from an EMBL/GenBank/DDBJ whole genome shotgun (WGS) entry which is preliminary data.</text>
</comment>
<evidence type="ECO:0000313" key="2">
    <source>
        <dbReference type="Proteomes" id="UP001597459"/>
    </source>
</evidence>
<dbReference type="Pfam" id="PF06293">
    <property type="entry name" value="Kdo"/>
    <property type="match status" value="1"/>
</dbReference>
<keyword evidence="1" id="KW-0418">Kinase</keyword>
<name>A0ABW5NAA3_9FLAO</name>
<keyword evidence="2" id="KW-1185">Reference proteome</keyword>
<protein>
    <submittedName>
        <fullName evidence="1">Lipopolysaccharide kinase InaA family protein</fullName>
    </submittedName>
</protein>
<keyword evidence="1" id="KW-0808">Transferase</keyword>
<evidence type="ECO:0000313" key="1">
    <source>
        <dbReference type="EMBL" id="MFD2592243.1"/>
    </source>
</evidence>
<dbReference type="GO" id="GO:0016301">
    <property type="term" value="F:kinase activity"/>
    <property type="evidence" value="ECO:0007669"/>
    <property type="project" value="UniProtKB-KW"/>
</dbReference>
<dbReference type="RefSeq" id="WP_378253798.1">
    <property type="nucleotide sequence ID" value="NZ_JBHSJV010000001.1"/>
</dbReference>
<sequence>MKNNIVVDDLNDSLRADIEASIANFDNYKEILGAAERNVIKIASIGGKRYTIKSFKIPNFINQVVYRFFRKSKAERSYRYARKLLGLGINTPFPLAYSTSTTLFLFKNSYYVSELVTPDLTYRELVHQPDFPDHETILRAFTRFTFELHEQGVLFLDHSPGNTLILNKGEKYEFYLVDLNRMKFKTLSLDERIQNFARLTPKKEMVQVMSNEYSKLTGKDEQYIFEKMWSLTEAFQHKYHKKIALKRKVFFWKKKYREK</sequence>